<keyword evidence="1" id="KW-0812">Transmembrane</keyword>
<dbReference type="GO" id="GO:0009723">
    <property type="term" value="P:response to ethylene"/>
    <property type="evidence" value="ECO:0007669"/>
    <property type="project" value="TreeGrafter"/>
</dbReference>
<dbReference type="InterPro" id="IPR008496">
    <property type="entry name" value="TMEM222/RTE1"/>
</dbReference>
<dbReference type="Pfam" id="PF05608">
    <property type="entry name" value="RTE1"/>
    <property type="match status" value="1"/>
</dbReference>
<dbReference type="Proteomes" id="UP001370490">
    <property type="component" value="Unassembled WGS sequence"/>
</dbReference>
<keyword evidence="1" id="KW-0472">Membrane</keyword>
<dbReference type="GO" id="GO:0010104">
    <property type="term" value="P:regulation of ethylene-activated signaling pathway"/>
    <property type="evidence" value="ECO:0007669"/>
    <property type="project" value="TreeGrafter"/>
</dbReference>
<dbReference type="AlphaFoldDB" id="A0AAN8Z6M7"/>
<keyword evidence="1" id="KW-1133">Transmembrane helix</keyword>
<organism evidence="2 3">
    <name type="scientific">Dillenia turbinata</name>
    <dbReference type="NCBI Taxonomy" id="194707"/>
    <lineage>
        <taxon>Eukaryota</taxon>
        <taxon>Viridiplantae</taxon>
        <taxon>Streptophyta</taxon>
        <taxon>Embryophyta</taxon>
        <taxon>Tracheophyta</taxon>
        <taxon>Spermatophyta</taxon>
        <taxon>Magnoliopsida</taxon>
        <taxon>eudicotyledons</taxon>
        <taxon>Gunneridae</taxon>
        <taxon>Pentapetalae</taxon>
        <taxon>Dilleniales</taxon>
        <taxon>Dilleniaceae</taxon>
        <taxon>Dillenia</taxon>
    </lineage>
</organism>
<keyword evidence="3" id="KW-1185">Reference proteome</keyword>
<comment type="caution">
    <text evidence="2">The sequence shown here is derived from an EMBL/GenBank/DDBJ whole genome shotgun (WGS) entry which is preliminary data.</text>
</comment>
<dbReference type="EMBL" id="JBAMMX010000017">
    <property type="protein sequence ID" value="KAK6924435.1"/>
    <property type="molecule type" value="Genomic_DNA"/>
</dbReference>
<accession>A0AAN8Z6M7</accession>
<dbReference type="PANTHER" id="PTHR20921">
    <property type="entry name" value="TRANSMEMBRANE PROTEIN 222"/>
    <property type="match status" value="1"/>
</dbReference>
<reference evidence="2 3" key="1">
    <citation type="submission" date="2023-12" db="EMBL/GenBank/DDBJ databases">
        <title>A high-quality genome assembly for Dillenia turbinata (Dilleniales).</title>
        <authorList>
            <person name="Chanderbali A."/>
        </authorList>
    </citation>
    <scope>NUCLEOTIDE SEQUENCE [LARGE SCALE GENOMIC DNA]</scope>
    <source>
        <strain evidence="2">LSX21</strain>
        <tissue evidence="2">Leaf</tissue>
    </source>
</reference>
<protein>
    <submittedName>
        <fullName evidence="2">TMEM222/RTE1</fullName>
    </submittedName>
</protein>
<dbReference type="GO" id="GO:0005783">
    <property type="term" value="C:endoplasmic reticulum"/>
    <property type="evidence" value="ECO:0007669"/>
    <property type="project" value="TreeGrafter"/>
</dbReference>
<sequence>HFTCCHIEMSVDPENQMMIQERGSPTMHIDPGRARFPCCVVWTPLPVISWLIPFIGHMGICREDGVILDFAGPNFVCVDNFAFGAVARYIQINKDRCCISSHWTKREDRQGQEESERAVSTWDDALLKGTQEYQHRSYNLLTCNCHSFVANNLNRLNFNGGGWNVVNLAILMFLKGRWVNNTAIVKSYLPFIIALGLGLVFGGSTFLTFLAFFAFVLVGWFLFGTYCLKGIIQL</sequence>
<proteinExistence type="predicted"/>
<dbReference type="PANTHER" id="PTHR20921:SF0">
    <property type="entry name" value="TRANSMEMBRANE PROTEIN 222"/>
    <property type="match status" value="1"/>
</dbReference>
<feature type="non-terminal residue" evidence="2">
    <location>
        <position position="1"/>
    </location>
</feature>
<evidence type="ECO:0000256" key="1">
    <source>
        <dbReference type="SAM" id="Phobius"/>
    </source>
</evidence>
<feature type="transmembrane region" description="Helical" evidence="1">
    <location>
        <begin position="183"/>
        <end position="201"/>
    </location>
</feature>
<name>A0AAN8Z6M7_9MAGN</name>
<gene>
    <name evidence="2" type="ORF">RJ641_010635</name>
</gene>
<evidence type="ECO:0000313" key="3">
    <source>
        <dbReference type="Proteomes" id="UP001370490"/>
    </source>
</evidence>
<evidence type="ECO:0000313" key="2">
    <source>
        <dbReference type="EMBL" id="KAK6924435.1"/>
    </source>
</evidence>
<dbReference type="GO" id="GO:0005794">
    <property type="term" value="C:Golgi apparatus"/>
    <property type="evidence" value="ECO:0007669"/>
    <property type="project" value="TreeGrafter"/>
</dbReference>
<feature type="transmembrane region" description="Helical" evidence="1">
    <location>
        <begin position="207"/>
        <end position="228"/>
    </location>
</feature>